<reference evidence="2 3" key="1">
    <citation type="journal article" date="2012" name="Proc. Natl. Acad. Sci. U.S.A.">
        <title>Comparative genomics of Ceriporiopsis subvermispora and Phanerochaete chrysosporium provide insight into selective ligninolysis.</title>
        <authorList>
            <person name="Fernandez-Fueyo E."/>
            <person name="Ruiz-Duenas F.J."/>
            <person name="Ferreira P."/>
            <person name="Floudas D."/>
            <person name="Hibbett D.S."/>
            <person name="Canessa P."/>
            <person name="Larrondo L.F."/>
            <person name="James T.Y."/>
            <person name="Seelenfreund D."/>
            <person name="Lobos S."/>
            <person name="Polanco R."/>
            <person name="Tello M."/>
            <person name="Honda Y."/>
            <person name="Watanabe T."/>
            <person name="Watanabe T."/>
            <person name="Ryu J.S."/>
            <person name="Kubicek C.P."/>
            <person name="Schmoll M."/>
            <person name="Gaskell J."/>
            <person name="Hammel K.E."/>
            <person name="St John F.J."/>
            <person name="Vanden Wymelenberg A."/>
            <person name="Sabat G."/>
            <person name="Splinter BonDurant S."/>
            <person name="Syed K."/>
            <person name="Yadav J.S."/>
            <person name="Doddapaneni H."/>
            <person name="Subramanian V."/>
            <person name="Lavin J.L."/>
            <person name="Oguiza J.A."/>
            <person name="Perez G."/>
            <person name="Pisabarro A.G."/>
            <person name="Ramirez L."/>
            <person name="Santoyo F."/>
            <person name="Master E."/>
            <person name="Coutinho P.M."/>
            <person name="Henrissat B."/>
            <person name="Lombard V."/>
            <person name="Magnuson J.K."/>
            <person name="Kuees U."/>
            <person name="Hori C."/>
            <person name="Igarashi K."/>
            <person name="Samejima M."/>
            <person name="Held B.W."/>
            <person name="Barry K.W."/>
            <person name="LaButti K.M."/>
            <person name="Lapidus A."/>
            <person name="Lindquist E.A."/>
            <person name="Lucas S.M."/>
            <person name="Riley R."/>
            <person name="Salamov A.A."/>
            <person name="Hoffmeister D."/>
            <person name="Schwenk D."/>
            <person name="Hadar Y."/>
            <person name="Yarden O."/>
            <person name="de Vries R.P."/>
            <person name="Wiebenga A."/>
            <person name="Stenlid J."/>
            <person name="Eastwood D."/>
            <person name="Grigoriev I.V."/>
            <person name="Berka R.M."/>
            <person name="Blanchette R.A."/>
            <person name="Kersten P."/>
            <person name="Martinez A.T."/>
            <person name="Vicuna R."/>
            <person name="Cullen D."/>
        </authorList>
    </citation>
    <scope>NUCLEOTIDE SEQUENCE [LARGE SCALE GENOMIC DNA]</scope>
    <source>
        <strain evidence="2 3">B</strain>
    </source>
</reference>
<proteinExistence type="predicted"/>
<dbReference type="HOGENOM" id="CLU_658885_0_0_1"/>
<sequence length="417" mass="47543">MRLGSPLKPLRRMGLDEADKTPTQSAVNKARNAGTPSDRSYTSTQPRSPLSDEMEGVSEGEIIRHASGLVEDQDARVWTKVLKAKKDLKAKQDSKTNQDSEANQDSKANQKSKADQKAKKDPKFTLADLPQPLQRYWKTHFVPTFIAWTGGRNIWEFPLEVKREICQQVYNMICGRSHPMRISVTGSVLFCMKSRLDQYKHTVSVEAELAIDMGFEKNAAMYETMESRRIFAMNELGPPTRFLYCTSVGPDQKDFRGCFMTDAILQTFGVFVFLTRPAMKLRGTEGPPVGALALAATAVCRALERYRERRVRYKTDKNGNYVLDNRHNKLTETMPAPPASGASDNIVDFHFSSPNYESVYHDIEPYARRIKDEKWNQILELSRTLYHSSNRTFRRCRPIRRLQPGLGQQLIPHADDE</sequence>
<dbReference type="AlphaFoldDB" id="M2QHR4"/>
<organism evidence="2 3">
    <name type="scientific">Ceriporiopsis subvermispora (strain B)</name>
    <name type="common">White-rot fungus</name>
    <name type="synonym">Gelatoporia subvermispora</name>
    <dbReference type="NCBI Taxonomy" id="914234"/>
    <lineage>
        <taxon>Eukaryota</taxon>
        <taxon>Fungi</taxon>
        <taxon>Dikarya</taxon>
        <taxon>Basidiomycota</taxon>
        <taxon>Agaricomycotina</taxon>
        <taxon>Agaricomycetes</taxon>
        <taxon>Polyporales</taxon>
        <taxon>Gelatoporiaceae</taxon>
        <taxon>Gelatoporia</taxon>
    </lineage>
</organism>
<feature type="region of interest" description="Disordered" evidence="1">
    <location>
        <begin position="1"/>
        <end position="61"/>
    </location>
</feature>
<feature type="compositionally biased region" description="Basic and acidic residues" evidence="1">
    <location>
        <begin position="112"/>
        <end position="123"/>
    </location>
</feature>
<name>M2QHR4_CERS8</name>
<keyword evidence="3" id="KW-1185">Reference proteome</keyword>
<evidence type="ECO:0000313" key="2">
    <source>
        <dbReference type="EMBL" id="EMD31630.1"/>
    </source>
</evidence>
<gene>
    <name evidence="2" type="ORF">CERSUDRAFT_100294</name>
</gene>
<feature type="compositionally biased region" description="Polar residues" evidence="1">
    <location>
        <begin position="34"/>
        <end position="48"/>
    </location>
</feature>
<dbReference type="OrthoDB" id="2680071at2759"/>
<feature type="compositionally biased region" description="Basic and acidic residues" evidence="1">
    <location>
        <begin position="86"/>
        <end position="98"/>
    </location>
</feature>
<protein>
    <submittedName>
        <fullName evidence="2">Uncharacterized protein</fullName>
    </submittedName>
</protein>
<evidence type="ECO:0000313" key="3">
    <source>
        <dbReference type="Proteomes" id="UP000016930"/>
    </source>
</evidence>
<dbReference type="EMBL" id="KB445817">
    <property type="protein sequence ID" value="EMD31630.1"/>
    <property type="molecule type" value="Genomic_DNA"/>
</dbReference>
<feature type="region of interest" description="Disordered" evidence="1">
    <location>
        <begin position="86"/>
        <end position="125"/>
    </location>
</feature>
<evidence type="ECO:0000256" key="1">
    <source>
        <dbReference type="SAM" id="MobiDB-lite"/>
    </source>
</evidence>
<dbReference type="Proteomes" id="UP000016930">
    <property type="component" value="Unassembled WGS sequence"/>
</dbReference>
<accession>M2QHR4</accession>